<keyword evidence="10" id="KW-1185">Reference proteome</keyword>
<protein>
    <recommendedName>
        <fullName evidence="7">D-amino acid dehydrogenase</fullName>
        <ecNumber evidence="7">1.4.99.-</ecNumber>
    </recommendedName>
</protein>
<keyword evidence="3 7" id="KW-0285">Flavoprotein</keyword>
<comment type="function">
    <text evidence="7">Oxidative deamination of D-amino acids.</text>
</comment>
<comment type="cofactor">
    <cofactor evidence="1 7">
        <name>FAD</name>
        <dbReference type="ChEBI" id="CHEBI:57692"/>
    </cofactor>
</comment>
<dbReference type="EMBL" id="CP019434">
    <property type="protein sequence ID" value="APZ43669.1"/>
    <property type="molecule type" value="Genomic_DNA"/>
</dbReference>
<organism evidence="9 10">
    <name type="scientific">Acidihalobacter ferrooxydans</name>
    <dbReference type="NCBI Taxonomy" id="1765967"/>
    <lineage>
        <taxon>Bacteria</taxon>
        <taxon>Pseudomonadati</taxon>
        <taxon>Pseudomonadota</taxon>
        <taxon>Gammaproteobacteria</taxon>
        <taxon>Chromatiales</taxon>
        <taxon>Ectothiorhodospiraceae</taxon>
        <taxon>Acidihalobacter</taxon>
    </lineage>
</organism>
<evidence type="ECO:0000256" key="5">
    <source>
        <dbReference type="ARBA" id="ARBA00023002"/>
    </source>
</evidence>
<proteinExistence type="inferred from homology"/>
<sequence>MKITVLGAGVIGVTSAWYLQRAGHEVTVVERESGPALQTSYANAGQVSWGYATPWAAPGVLGKVLRWQFDRNAPLRMHWRNDPAMWRFMFGMLANATPARYALNKACLLRLGRYSHQALVALREETGLRYESGQGGLLELFRSEAQMAHLDHDLELLADNGIPARRLSVEECLSVEPGLAGSRHLLAGGLHFPGDETGNCRVFTLRLAELAAQNGVDFRYGVAVSRIRAEAGRVTGLDTDHGPLATDAYVVAAGSYTPALLAPLGIELPVYPVKGYSLTAPLRDPERGPRSALMDEARKVAITRLGDRLRVAGMAELTGFDRSVQARYYRSIERAVRDWFPDAVDYAQAEWWSGLRPMTPDGPPVIGATAYPNLYLNNGQGTLGWTLSCGSARLLADIISAREPEIDPTGLSLTRYARGRNN</sequence>
<dbReference type="KEGG" id="afy:BW247_11690"/>
<dbReference type="OrthoDB" id="9805337at2"/>
<dbReference type="FunFam" id="3.50.50.60:FF:000020">
    <property type="entry name" value="D-amino acid dehydrogenase"/>
    <property type="match status" value="1"/>
</dbReference>
<keyword evidence="4 7" id="KW-0274">FAD</keyword>
<evidence type="ECO:0000256" key="1">
    <source>
        <dbReference type="ARBA" id="ARBA00001974"/>
    </source>
</evidence>
<dbReference type="GO" id="GO:0005886">
    <property type="term" value="C:plasma membrane"/>
    <property type="evidence" value="ECO:0007669"/>
    <property type="project" value="TreeGrafter"/>
</dbReference>
<dbReference type="HAMAP" id="MF_01202">
    <property type="entry name" value="DadA"/>
    <property type="match status" value="1"/>
</dbReference>
<feature type="domain" description="FAD dependent oxidoreductase" evidence="8">
    <location>
        <begin position="3"/>
        <end position="397"/>
    </location>
</feature>
<evidence type="ECO:0000256" key="7">
    <source>
        <dbReference type="HAMAP-Rule" id="MF_01202"/>
    </source>
</evidence>
<comment type="similarity">
    <text evidence="2 7">Belongs to the DadA oxidoreductase family.</text>
</comment>
<dbReference type="SUPFAM" id="SSF51905">
    <property type="entry name" value="FAD/NAD(P)-binding domain"/>
    <property type="match status" value="1"/>
</dbReference>
<dbReference type="GO" id="GO:0008718">
    <property type="term" value="F:D-amino-acid dehydrogenase activity"/>
    <property type="evidence" value="ECO:0007669"/>
    <property type="project" value="UniProtKB-UniRule"/>
</dbReference>
<dbReference type="AlphaFoldDB" id="A0A1P8UIK2"/>
<evidence type="ECO:0000256" key="4">
    <source>
        <dbReference type="ARBA" id="ARBA00022827"/>
    </source>
</evidence>
<evidence type="ECO:0000313" key="9">
    <source>
        <dbReference type="EMBL" id="APZ43669.1"/>
    </source>
</evidence>
<evidence type="ECO:0000259" key="8">
    <source>
        <dbReference type="Pfam" id="PF01266"/>
    </source>
</evidence>
<name>A0A1P8UIK2_9GAMM</name>
<dbReference type="SUPFAM" id="SSF54373">
    <property type="entry name" value="FAD-linked reductases, C-terminal domain"/>
    <property type="match status" value="1"/>
</dbReference>
<dbReference type="PANTHER" id="PTHR13847:SF280">
    <property type="entry name" value="D-AMINO ACID DEHYDROGENASE"/>
    <property type="match status" value="1"/>
</dbReference>
<dbReference type="RefSeq" id="WP_076837305.1">
    <property type="nucleotide sequence ID" value="NZ_CP019434.1"/>
</dbReference>
<gene>
    <name evidence="7" type="primary">dadA</name>
    <name evidence="9" type="ORF">BW247_11690</name>
</gene>
<evidence type="ECO:0000256" key="2">
    <source>
        <dbReference type="ARBA" id="ARBA00009410"/>
    </source>
</evidence>
<dbReference type="InterPro" id="IPR036188">
    <property type="entry name" value="FAD/NAD-bd_sf"/>
</dbReference>
<feature type="binding site" evidence="7">
    <location>
        <begin position="3"/>
        <end position="17"/>
    </location>
    <ligand>
        <name>FAD</name>
        <dbReference type="ChEBI" id="CHEBI:57692"/>
    </ligand>
</feature>
<accession>A0A1P8UIK2</accession>
<evidence type="ECO:0000256" key="3">
    <source>
        <dbReference type="ARBA" id="ARBA00022630"/>
    </source>
</evidence>
<dbReference type="InterPro" id="IPR023080">
    <property type="entry name" value="DadA"/>
</dbReference>
<dbReference type="Gene3D" id="3.50.50.60">
    <property type="entry name" value="FAD/NAD(P)-binding domain"/>
    <property type="match status" value="2"/>
</dbReference>
<evidence type="ECO:0000256" key="6">
    <source>
        <dbReference type="ARBA" id="ARBA00047884"/>
    </source>
</evidence>
<dbReference type="NCBIfam" id="NF001933">
    <property type="entry name" value="PRK00711.1"/>
    <property type="match status" value="1"/>
</dbReference>
<dbReference type="InterPro" id="IPR006076">
    <property type="entry name" value="FAD-dep_OxRdtase"/>
</dbReference>
<dbReference type="STRING" id="1765967.BW247_11690"/>
<dbReference type="GO" id="GO:0055130">
    <property type="term" value="P:D-alanine catabolic process"/>
    <property type="evidence" value="ECO:0007669"/>
    <property type="project" value="TreeGrafter"/>
</dbReference>
<keyword evidence="5 7" id="KW-0560">Oxidoreductase</keyword>
<comment type="catalytic activity">
    <reaction evidence="6 7">
        <text>a D-alpha-amino acid + A + H2O = a 2-oxocarboxylate + AH2 + NH4(+)</text>
        <dbReference type="Rhea" id="RHEA:18125"/>
        <dbReference type="ChEBI" id="CHEBI:13193"/>
        <dbReference type="ChEBI" id="CHEBI:15377"/>
        <dbReference type="ChEBI" id="CHEBI:17499"/>
        <dbReference type="ChEBI" id="CHEBI:28938"/>
        <dbReference type="ChEBI" id="CHEBI:35179"/>
        <dbReference type="ChEBI" id="CHEBI:59871"/>
    </reaction>
</comment>
<dbReference type="Gene3D" id="3.30.9.10">
    <property type="entry name" value="D-Amino Acid Oxidase, subunit A, domain 2"/>
    <property type="match status" value="1"/>
</dbReference>
<dbReference type="Proteomes" id="UP000243807">
    <property type="component" value="Chromosome"/>
</dbReference>
<dbReference type="EC" id="1.4.99.-" evidence="7"/>
<reference evidence="9 10" key="1">
    <citation type="submission" date="2017-01" db="EMBL/GenBank/DDBJ databases">
        <title>Draft sequence of Acidihalobacter ferrooxidans strain DSM 14175 (strain V8).</title>
        <authorList>
            <person name="Khaleque H.N."/>
            <person name="Ramsay J.P."/>
            <person name="Murphy R.J.T."/>
            <person name="Kaksonen A.H."/>
            <person name="Boxall N.J."/>
            <person name="Watkin E.L.J."/>
        </authorList>
    </citation>
    <scope>NUCLEOTIDE SEQUENCE [LARGE SCALE GENOMIC DNA]</scope>
    <source>
        <strain evidence="9 10">V8</strain>
    </source>
</reference>
<evidence type="ECO:0000313" key="10">
    <source>
        <dbReference type="Proteomes" id="UP000243807"/>
    </source>
</evidence>
<dbReference type="GO" id="GO:0005737">
    <property type="term" value="C:cytoplasm"/>
    <property type="evidence" value="ECO:0007669"/>
    <property type="project" value="TreeGrafter"/>
</dbReference>
<dbReference type="Pfam" id="PF01266">
    <property type="entry name" value="DAO"/>
    <property type="match status" value="1"/>
</dbReference>
<dbReference type="PANTHER" id="PTHR13847">
    <property type="entry name" value="SARCOSINE DEHYDROGENASE-RELATED"/>
    <property type="match status" value="1"/>
</dbReference>